<dbReference type="Pfam" id="PF00199">
    <property type="entry name" value="Catalase"/>
    <property type="match status" value="1"/>
</dbReference>
<dbReference type="InterPro" id="IPR020835">
    <property type="entry name" value="Catalase_sf"/>
</dbReference>
<comment type="similarity">
    <text evidence="1">Belongs to the catalase family.</text>
</comment>
<gene>
    <name evidence="10" type="ORF">JXQ802_LOCUS29398</name>
</gene>
<evidence type="ECO:0000256" key="3">
    <source>
        <dbReference type="ARBA" id="ARBA00022617"/>
    </source>
</evidence>
<keyword evidence="6 8" id="KW-0408">Iron</keyword>
<dbReference type="GO" id="GO:0042542">
    <property type="term" value="P:response to hydrogen peroxide"/>
    <property type="evidence" value="ECO:0007669"/>
    <property type="project" value="TreeGrafter"/>
</dbReference>
<dbReference type="PIRSF" id="PIRSF038928">
    <property type="entry name" value="Catalase_clade1-3"/>
    <property type="match status" value="1"/>
</dbReference>
<sequence length="539" mass="61674">MQNQSNNIPSGIVQSTISPSEALFLLNRDVAANQLQTYRSNNEPILMTSLSGMPIGDKVYSLTAGSRGPILLQDTYLLDELGQFNEEKIPERCSYGKGSGAFGFFQCTTDIGSTLTRAHFLDTRNKQTPIAIRFSRFRSELGSSDTIRDIRGMAIKFYTDCGNFDLICNHLPVFFIRDPILYPSLVHSQKRNPVTNLFDYDAYWDFLTLRPETTHCLVLLYSHRGIPNGYRYMNSYSVNTYKFLSRDDDISYVRFHIKSNQGISSIDPTKALVLAGLDSDYATRDLYNTICIKKELPSWTVCIQQMNEQEMKNSSFDPFDTTKIWPKTYYPLIALGTITLNRLPSNHFSEIEQLAFSPANLVPGIELSQDKMLQARVFAYSDAQRYRLGKNYGQLPVNRPLNPIANNYRDGYMCLNNQNGSPNYFPNSFHGATTSYRFKETIYSVEGNVARYECSNDNDDFNQVKTFYRQILSPDERINLARNLAKSLALTQQFICKRALENFSNIDQDLVNDIQHFLNLQRPTKMEDSGIQTDLERKI</sequence>
<keyword evidence="2" id="KW-0575">Peroxidase</keyword>
<dbReference type="InterPro" id="IPR011614">
    <property type="entry name" value="Catalase_core"/>
</dbReference>
<dbReference type="SMART" id="SM01060">
    <property type="entry name" value="Catalase"/>
    <property type="match status" value="1"/>
</dbReference>
<dbReference type="PANTHER" id="PTHR11465:SF9">
    <property type="entry name" value="CATALASE"/>
    <property type="match status" value="1"/>
</dbReference>
<dbReference type="InterPro" id="IPR010582">
    <property type="entry name" value="Catalase_immune_responsive"/>
</dbReference>
<evidence type="ECO:0000256" key="7">
    <source>
        <dbReference type="ARBA" id="ARBA00023324"/>
    </source>
</evidence>
<dbReference type="InterPro" id="IPR018028">
    <property type="entry name" value="Catalase"/>
</dbReference>
<keyword evidence="11" id="KW-1185">Reference proteome</keyword>
<evidence type="ECO:0000256" key="6">
    <source>
        <dbReference type="ARBA" id="ARBA00023004"/>
    </source>
</evidence>
<evidence type="ECO:0000313" key="10">
    <source>
        <dbReference type="EMBL" id="CAF1299018.1"/>
    </source>
</evidence>
<dbReference type="GO" id="GO:0042744">
    <property type="term" value="P:hydrogen peroxide catabolic process"/>
    <property type="evidence" value="ECO:0007669"/>
    <property type="project" value="UniProtKB-KW"/>
</dbReference>
<dbReference type="InterPro" id="IPR002226">
    <property type="entry name" value="Catalase_haem_BS"/>
</dbReference>
<evidence type="ECO:0000256" key="5">
    <source>
        <dbReference type="ARBA" id="ARBA00023002"/>
    </source>
</evidence>
<dbReference type="Proteomes" id="UP000663870">
    <property type="component" value="Unassembled WGS sequence"/>
</dbReference>
<evidence type="ECO:0000313" key="11">
    <source>
        <dbReference type="Proteomes" id="UP000663870"/>
    </source>
</evidence>
<keyword evidence="4 8" id="KW-0479">Metal-binding</keyword>
<comment type="caution">
    <text evidence="10">The sequence shown here is derived from an EMBL/GenBank/DDBJ whole genome shotgun (WGS) entry which is preliminary data.</text>
</comment>
<dbReference type="PROSITE" id="PS00437">
    <property type="entry name" value="CATALASE_1"/>
    <property type="match status" value="1"/>
</dbReference>
<evidence type="ECO:0000256" key="2">
    <source>
        <dbReference type="ARBA" id="ARBA00022559"/>
    </source>
</evidence>
<dbReference type="PANTHER" id="PTHR11465">
    <property type="entry name" value="CATALASE"/>
    <property type="match status" value="1"/>
</dbReference>
<dbReference type="Gene3D" id="2.40.180.10">
    <property type="entry name" value="Catalase core domain"/>
    <property type="match status" value="1"/>
</dbReference>
<dbReference type="PROSITE" id="PS51402">
    <property type="entry name" value="CATALASE_3"/>
    <property type="match status" value="1"/>
</dbReference>
<name>A0A815DAP9_9BILA</name>
<evidence type="ECO:0000256" key="1">
    <source>
        <dbReference type="ARBA" id="ARBA00005329"/>
    </source>
</evidence>
<keyword evidence="7" id="KW-0376">Hydrogen peroxide</keyword>
<evidence type="ECO:0000256" key="8">
    <source>
        <dbReference type="PIRSR" id="PIRSR038928-2"/>
    </source>
</evidence>
<dbReference type="GO" id="GO:0020037">
    <property type="term" value="F:heme binding"/>
    <property type="evidence" value="ECO:0007669"/>
    <property type="project" value="InterPro"/>
</dbReference>
<dbReference type="EMBL" id="CAJNOL010001151">
    <property type="protein sequence ID" value="CAF1299018.1"/>
    <property type="molecule type" value="Genomic_DNA"/>
</dbReference>
<organism evidence="10 11">
    <name type="scientific">Rotaria sordida</name>
    <dbReference type="NCBI Taxonomy" id="392033"/>
    <lineage>
        <taxon>Eukaryota</taxon>
        <taxon>Metazoa</taxon>
        <taxon>Spiralia</taxon>
        <taxon>Gnathifera</taxon>
        <taxon>Rotifera</taxon>
        <taxon>Eurotatoria</taxon>
        <taxon>Bdelloidea</taxon>
        <taxon>Philodinida</taxon>
        <taxon>Philodinidae</taxon>
        <taxon>Rotaria</taxon>
    </lineage>
</organism>
<dbReference type="InterPro" id="IPR024711">
    <property type="entry name" value="Catalase_clade1/3"/>
</dbReference>
<feature type="domain" description="Catalase core" evidence="9">
    <location>
        <begin position="48"/>
        <end position="433"/>
    </location>
</feature>
<keyword evidence="5" id="KW-0560">Oxidoreductase</keyword>
<evidence type="ECO:0000259" key="9">
    <source>
        <dbReference type="SMART" id="SM01060"/>
    </source>
</evidence>
<comment type="cofactor">
    <cofactor evidence="8">
        <name>heme</name>
        <dbReference type="ChEBI" id="CHEBI:30413"/>
    </cofactor>
</comment>
<keyword evidence="3 8" id="KW-0349">Heme</keyword>
<dbReference type="Pfam" id="PF06628">
    <property type="entry name" value="Catalase-rel"/>
    <property type="match status" value="1"/>
</dbReference>
<dbReference type="GO" id="GO:0005739">
    <property type="term" value="C:mitochondrion"/>
    <property type="evidence" value="ECO:0007669"/>
    <property type="project" value="TreeGrafter"/>
</dbReference>
<dbReference type="AlphaFoldDB" id="A0A815DAP9"/>
<protein>
    <recommendedName>
        <fullName evidence="9">Catalase core domain-containing protein</fullName>
    </recommendedName>
</protein>
<dbReference type="SUPFAM" id="SSF56634">
    <property type="entry name" value="Heme-dependent catalase-like"/>
    <property type="match status" value="1"/>
</dbReference>
<dbReference type="GO" id="GO:0004096">
    <property type="term" value="F:catalase activity"/>
    <property type="evidence" value="ECO:0007669"/>
    <property type="project" value="UniProtKB-EC"/>
</dbReference>
<accession>A0A815DAP9</accession>
<dbReference type="GO" id="GO:0046872">
    <property type="term" value="F:metal ion binding"/>
    <property type="evidence" value="ECO:0007669"/>
    <property type="project" value="UniProtKB-KW"/>
</dbReference>
<feature type="binding site" description="axial binding residue" evidence="8">
    <location>
        <position position="380"/>
    </location>
    <ligand>
        <name>heme</name>
        <dbReference type="ChEBI" id="CHEBI:30413"/>
    </ligand>
    <ligandPart>
        <name>Fe</name>
        <dbReference type="ChEBI" id="CHEBI:18248"/>
    </ligandPart>
</feature>
<dbReference type="PRINTS" id="PR00067">
    <property type="entry name" value="CATALASE"/>
</dbReference>
<dbReference type="GO" id="GO:0005777">
    <property type="term" value="C:peroxisome"/>
    <property type="evidence" value="ECO:0007669"/>
    <property type="project" value="TreeGrafter"/>
</dbReference>
<reference evidence="10" key="1">
    <citation type="submission" date="2021-02" db="EMBL/GenBank/DDBJ databases">
        <authorList>
            <person name="Nowell W R."/>
        </authorList>
    </citation>
    <scope>NUCLEOTIDE SEQUENCE</scope>
</reference>
<evidence type="ECO:0000256" key="4">
    <source>
        <dbReference type="ARBA" id="ARBA00022723"/>
    </source>
</evidence>
<proteinExistence type="inferred from homology"/>